<sequence length="75" mass="7795">MAVIALSLAVLMAFASALQQCTGNSGWVDTIWTLAVGLIGAGSAEPRHAALAPEWVRNARTSMFFPLRPGEGPAA</sequence>
<feature type="signal peptide" evidence="1">
    <location>
        <begin position="1"/>
        <end position="17"/>
    </location>
</feature>
<evidence type="ECO:0000256" key="1">
    <source>
        <dbReference type="SAM" id="SignalP"/>
    </source>
</evidence>
<dbReference type="GeneID" id="32584063"/>
<dbReference type="Proteomes" id="UP000077173">
    <property type="component" value="Unassembled WGS sequence"/>
</dbReference>
<proteinExistence type="predicted"/>
<name>A0A176ZFP8_9BRAD</name>
<dbReference type="EMBL" id="LSEF01000028">
    <property type="protein sequence ID" value="OAF19034.1"/>
    <property type="molecule type" value="Genomic_DNA"/>
</dbReference>
<evidence type="ECO:0000313" key="2">
    <source>
        <dbReference type="EMBL" id="OAF19034.1"/>
    </source>
</evidence>
<accession>A0A176ZFP8</accession>
<feature type="chain" id="PRO_5008055888" evidence="1">
    <location>
        <begin position="18"/>
        <end position="75"/>
    </location>
</feature>
<gene>
    <name evidence="2" type="ORF">AXW67_39150</name>
</gene>
<dbReference type="AlphaFoldDB" id="A0A176ZFP8"/>
<protein>
    <submittedName>
        <fullName evidence="2">Uncharacterized protein</fullName>
    </submittedName>
</protein>
<comment type="caution">
    <text evidence="2">The sequence shown here is derived from an EMBL/GenBank/DDBJ whole genome shotgun (WGS) entry which is preliminary data.</text>
</comment>
<organism evidence="2 3">
    <name type="scientific">Bradyrhizobium neotropicale</name>
    <dbReference type="NCBI Taxonomy" id="1497615"/>
    <lineage>
        <taxon>Bacteria</taxon>
        <taxon>Pseudomonadati</taxon>
        <taxon>Pseudomonadota</taxon>
        <taxon>Alphaproteobacteria</taxon>
        <taxon>Hyphomicrobiales</taxon>
        <taxon>Nitrobacteraceae</taxon>
        <taxon>Bradyrhizobium</taxon>
    </lineage>
</organism>
<keyword evidence="3" id="KW-1185">Reference proteome</keyword>
<evidence type="ECO:0000313" key="3">
    <source>
        <dbReference type="Proteomes" id="UP000077173"/>
    </source>
</evidence>
<keyword evidence="1" id="KW-0732">Signal</keyword>
<reference evidence="2 3" key="1">
    <citation type="submission" date="2016-02" db="EMBL/GenBank/DDBJ databases">
        <title>Draft genome sequence of the strain BR 10247T Bradyrhizobium neotropicale isolated from nodules of Centrolobium paraense.</title>
        <authorList>
            <person name="Simoes-Araujo J.L."/>
            <person name="Barauna A.C."/>
            <person name="Silva K."/>
            <person name="Zilli J.E."/>
        </authorList>
    </citation>
    <scope>NUCLEOTIDE SEQUENCE [LARGE SCALE GENOMIC DNA]</scope>
    <source>
        <strain evidence="2 3">BR 10247</strain>
    </source>
</reference>